<dbReference type="Pfam" id="PF13432">
    <property type="entry name" value="TPR_16"/>
    <property type="match status" value="1"/>
</dbReference>
<dbReference type="RefSeq" id="WP_004370125.1">
    <property type="nucleotide sequence ID" value="NZ_GL833119.1"/>
</dbReference>
<proteinExistence type="predicted"/>
<dbReference type="PROSITE" id="PS50005">
    <property type="entry name" value="TPR"/>
    <property type="match status" value="1"/>
</dbReference>
<evidence type="ECO:0000256" key="1">
    <source>
        <dbReference type="ARBA" id="ARBA00022737"/>
    </source>
</evidence>
<evidence type="ECO:0000256" key="2">
    <source>
        <dbReference type="ARBA" id="ARBA00022803"/>
    </source>
</evidence>
<feature type="repeat" description="TPR" evidence="3">
    <location>
        <begin position="237"/>
        <end position="270"/>
    </location>
</feature>
<evidence type="ECO:0000313" key="4">
    <source>
        <dbReference type="EMBL" id="EFZ37022.1"/>
    </source>
</evidence>
<name>E7RRY4_9BACT</name>
<dbReference type="Gene3D" id="1.25.40.10">
    <property type="entry name" value="Tetratricopeptide repeat domain"/>
    <property type="match status" value="1"/>
</dbReference>
<dbReference type="STRING" id="28134.SAMN05444288_1227"/>
<dbReference type="InterPro" id="IPR011990">
    <property type="entry name" value="TPR-like_helical_dom_sf"/>
</dbReference>
<dbReference type="PANTHER" id="PTHR44943">
    <property type="entry name" value="CELLULOSE SYNTHASE OPERON PROTEIN C"/>
    <property type="match status" value="1"/>
</dbReference>
<dbReference type="InterPro" id="IPR051685">
    <property type="entry name" value="Ycf3/AcsC/BcsC/TPR_MFPF"/>
</dbReference>
<dbReference type="AlphaFoldDB" id="E7RRY4"/>
<sequence>MAYKDNYFDTPEFKNKFKIYEEAVQQGNSVYMEPEDLVDIAEFYHSRNNYDKSLNAINYAINMFEGATSPLVFRARLALFHEDDPDKADSFAEQIDDKTDLDYFYIKAEIILAKDQAKQADAYLEACMNNIDEEEREDFITDAATLFADYDIFDKAQKWLSMATDQTSAYYKELKGRIALGKGNYEESENIFNELIDGDPYSGPYWNNLASSQFLRNHINESITSSEFSIAINPNDEEAILNKANGLFSLGNYEEALEYYRHFSQLCPEEETGEIFQGIALVNLNRLEEAIEHLKKAEELSSEQSPNLKEIYRELVFTLSHLGKLDEALHYTNKIEALDKDDKVGIMTLRGHLYLENEHTKEAEECFKYAMLNTKTPSSTVFKIAVSAYDCGYIPLAYKMLHALIDEITGPDNNVGYSYLALCCRYLGKTEEFLASVKQACKHNPEEARAVLGELFPQDIEPKDYYNFLINNE</sequence>
<dbReference type="EMBL" id="AEPE02000005">
    <property type="protein sequence ID" value="EFZ37022.1"/>
    <property type="molecule type" value="Genomic_DNA"/>
</dbReference>
<protein>
    <submittedName>
        <fullName evidence="4">Tetratricopeptide repeat protein</fullName>
    </submittedName>
</protein>
<dbReference type="HOGENOM" id="CLU_044685_0_0_10"/>
<organism evidence="4 5">
    <name type="scientific">Hoylesella oralis ATCC 33269</name>
    <dbReference type="NCBI Taxonomy" id="873533"/>
    <lineage>
        <taxon>Bacteria</taxon>
        <taxon>Pseudomonadati</taxon>
        <taxon>Bacteroidota</taxon>
        <taxon>Bacteroidia</taxon>
        <taxon>Bacteroidales</taxon>
        <taxon>Prevotellaceae</taxon>
        <taxon>Hoylesella</taxon>
    </lineage>
</organism>
<reference evidence="4" key="1">
    <citation type="submission" date="2011-01" db="EMBL/GenBank/DDBJ databases">
        <authorList>
            <person name="Muzny D."/>
            <person name="Qin X."/>
            <person name="Buhay C."/>
            <person name="Dugan-Rocha S."/>
            <person name="Ding Y."/>
            <person name="Chen G."/>
            <person name="Hawes A."/>
            <person name="Holder M."/>
            <person name="Jhangiani S."/>
            <person name="Johnson A."/>
            <person name="Khan Z."/>
            <person name="Li Z."/>
            <person name="Liu W."/>
            <person name="Liu X."/>
            <person name="Perez L."/>
            <person name="Shen H."/>
            <person name="Wang Q."/>
            <person name="Watt J."/>
            <person name="Xi L."/>
            <person name="Xin Y."/>
            <person name="Zhou J."/>
            <person name="Deng J."/>
            <person name="Jiang H."/>
            <person name="Liu Y."/>
            <person name="Qu J."/>
            <person name="Song X.-Z."/>
            <person name="Zhang L."/>
            <person name="Villasana D."/>
            <person name="Johnson A."/>
            <person name="Liu J."/>
            <person name="Liyanage D."/>
            <person name="Lorensuhewa L."/>
            <person name="Robinson T."/>
            <person name="Song A."/>
            <person name="Song B.-B."/>
            <person name="Dinh H."/>
            <person name="Thornton R."/>
            <person name="Coyle M."/>
            <person name="Francisco L."/>
            <person name="Jackson L."/>
            <person name="Javaid M."/>
            <person name="Korchina V."/>
            <person name="Kovar C."/>
            <person name="Mata R."/>
            <person name="Mathew T."/>
            <person name="Ngo R."/>
            <person name="Nguyen L."/>
            <person name="Nguyen N."/>
            <person name="Okwuonu G."/>
            <person name="Ongeri F."/>
            <person name="Pham C."/>
            <person name="Simmons D."/>
            <person name="Wilczek-Boney K."/>
            <person name="Hale W."/>
            <person name="Jakkamsetti A."/>
            <person name="Pham P."/>
            <person name="Ruth R."/>
            <person name="San Lucas F."/>
            <person name="Warren J."/>
            <person name="Zhang J."/>
            <person name="Zhao Z."/>
            <person name="Zhou C."/>
            <person name="Zhu D."/>
            <person name="Lee S."/>
            <person name="Bess C."/>
            <person name="Blankenburg K."/>
            <person name="Forbes L."/>
            <person name="Fu Q."/>
            <person name="Gubbala S."/>
            <person name="Hirani K."/>
            <person name="Jayaseelan J.C."/>
            <person name="Lara F."/>
            <person name="Munidasa M."/>
            <person name="Palculict T."/>
            <person name="Patil S."/>
            <person name="Pu L.-L."/>
            <person name="Saada N."/>
            <person name="Tang L."/>
            <person name="Weissenberger G."/>
            <person name="Zhu Y."/>
            <person name="Hemphill L."/>
            <person name="Shang Y."/>
            <person name="Youmans B."/>
            <person name="Ayvaz T."/>
            <person name="Ross M."/>
            <person name="Santibanez J."/>
            <person name="Aqrawi P."/>
            <person name="Gross S."/>
            <person name="Joshi V."/>
            <person name="Fowler G."/>
            <person name="Nazareth L."/>
            <person name="Reid J."/>
            <person name="Worley K."/>
            <person name="Petrosino J."/>
            <person name="Highlander S."/>
            <person name="Gibbs R."/>
        </authorList>
    </citation>
    <scope>NUCLEOTIDE SEQUENCE [LARGE SCALE GENOMIC DNA]</scope>
    <source>
        <strain evidence="4">ATCC 33269</strain>
    </source>
</reference>
<accession>E7RRY4</accession>
<dbReference type="eggNOG" id="COG0457">
    <property type="taxonomic scope" value="Bacteria"/>
</dbReference>
<keyword evidence="5" id="KW-1185">Reference proteome</keyword>
<evidence type="ECO:0000256" key="3">
    <source>
        <dbReference type="PROSITE-ProRule" id="PRU00339"/>
    </source>
</evidence>
<evidence type="ECO:0000313" key="5">
    <source>
        <dbReference type="Proteomes" id="UP000005580"/>
    </source>
</evidence>
<dbReference type="Proteomes" id="UP000005580">
    <property type="component" value="Unassembled WGS sequence"/>
</dbReference>
<dbReference type="SUPFAM" id="SSF48452">
    <property type="entry name" value="TPR-like"/>
    <property type="match status" value="2"/>
</dbReference>
<dbReference type="SMART" id="SM00028">
    <property type="entry name" value="TPR"/>
    <property type="match status" value="8"/>
</dbReference>
<dbReference type="PANTHER" id="PTHR44943:SF10">
    <property type="match status" value="1"/>
</dbReference>
<keyword evidence="2 3" id="KW-0802">TPR repeat</keyword>
<gene>
    <name evidence="4" type="ORF">HMPREF0663_11935</name>
</gene>
<comment type="caution">
    <text evidence="4">The sequence shown here is derived from an EMBL/GenBank/DDBJ whole genome shotgun (WGS) entry which is preliminary data.</text>
</comment>
<keyword evidence="1" id="KW-0677">Repeat</keyword>
<dbReference type="InterPro" id="IPR019734">
    <property type="entry name" value="TPR_rpt"/>
</dbReference>